<accession>A0ABS6HIG5</accession>
<dbReference type="InterPro" id="IPR052741">
    <property type="entry name" value="Mitochondrial_HTD2"/>
</dbReference>
<protein>
    <submittedName>
        <fullName evidence="2">MaoC family dehydratase N-terminal domain-containing protein</fullName>
    </submittedName>
</protein>
<feature type="domain" description="FAS1-like dehydratase" evidence="1">
    <location>
        <begin position="81"/>
        <end position="141"/>
    </location>
</feature>
<dbReference type="Pfam" id="PF13452">
    <property type="entry name" value="FAS1_DH_region"/>
    <property type="match status" value="1"/>
</dbReference>
<gene>
    <name evidence="2" type="ORF">KL859_06120</name>
</gene>
<organism evidence="2 3">
    <name type="scientific">Mycolicibacterium goodii</name>
    <name type="common">Mycobacterium goodii</name>
    <dbReference type="NCBI Taxonomy" id="134601"/>
    <lineage>
        <taxon>Bacteria</taxon>
        <taxon>Bacillati</taxon>
        <taxon>Actinomycetota</taxon>
        <taxon>Actinomycetes</taxon>
        <taxon>Mycobacteriales</taxon>
        <taxon>Mycobacteriaceae</taxon>
        <taxon>Mycolicibacterium</taxon>
    </lineage>
</organism>
<dbReference type="RefSeq" id="WP_073678956.1">
    <property type="nucleotide sequence ID" value="NZ_JAHBOL010000002.1"/>
</dbReference>
<comment type="caution">
    <text evidence="2">The sequence shown here is derived from an EMBL/GenBank/DDBJ whole genome shotgun (WGS) entry which is preliminary data.</text>
</comment>
<dbReference type="SUPFAM" id="SSF54637">
    <property type="entry name" value="Thioesterase/thiol ester dehydrase-isomerase"/>
    <property type="match status" value="1"/>
</dbReference>
<dbReference type="Gene3D" id="3.10.129.10">
    <property type="entry name" value="Hotdog Thioesterase"/>
    <property type="match status" value="2"/>
</dbReference>
<dbReference type="PANTHER" id="PTHR28152:SF1">
    <property type="entry name" value="HYDROXYACYL-THIOESTER DEHYDRATASE TYPE 2, MITOCHONDRIAL"/>
    <property type="match status" value="1"/>
</dbReference>
<name>A0ABS6HIG5_MYCGD</name>
<keyword evidence="3" id="KW-1185">Reference proteome</keyword>
<reference evidence="2 3" key="1">
    <citation type="submission" date="2021-05" db="EMBL/GenBank/DDBJ databases">
        <title>Draft Genome Sequences of Clinical Respiratory Isolates of Mycobacterium goodii Recovered in Ireland.</title>
        <authorList>
            <person name="Flanagan P.R."/>
            <person name="Mok S."/>
            <person name="Roycroft E."/>
            <person name="Rogers T.R."/>
            <person name="Fitzgibbon M."/>
        </authorList>
    </citation>
    <scope>NUCLEOTIDE SEQUENCE [LARGE SCALE GENOMIC DNA]</scope>
    <source>
        <strain evidence="2 3">14IE55</strain>
    </source>
</reference>
<evidence type="ECO:0000313" key="2">
    <source>
        <dbReference type="EMBL" id="MBU8822452.1"/>
    </source>
</evidence>
<dbReference type="EMBL" id="JAHBOM010000004">
    <property type="protein sequence ID" value="MBU8822452.1"/>
    <property type="molecule type" value="Genomic_DNA"/>
</dbReference>
<sequence>MDSALTATGLDRFLTDWSPGPTITEDILSGLRLQQLAATLDIGEQFADGDPVPPLWHWVFFLDWPPSAELGADGHPRDGHFLPPIPNRRRMFAGGRLTVRQPLRVGHPAQRESRIASTALKRGRSGELLFVTVRHVYRHDGTVRLVEEQDLVYRSDTGAATPFERADQPLPTVTVPWSTSPQTDPALLFRFSALTGNAHRIHYDHAYATGIEGYPDLVVHGPLLAIYLSELVRAQGFVREFSFKLQRPVFVGDSIRVQGQPDGGTVDLAVVSGAGDVHATAHAVLA</sequence>
<dbReference type="Proteomes" id="UP000696413">
    <property type="component" value="Unassembled WGS sequence"/>
</dbReference>
<evidence type="ECO:0000313" key="3">
    <source>
        <dbReference type="Proteomes" id="UP000696413"/>
    </source>
</evidence>
<dbReference type="InterPro" id="IPR039569">
    <property type="entry name" value="FAS1-like_DH_region"/>
</dbReference>
<evidence type="ECO:0000259" key="1">
    <source>
        <dbReference type="Pfam" id="PF13452"/>
    </source>
</evidence>
<dbReference type="InterPro" id="IPR029069">
    <property type="entry name" value="HotDog_dom_sf"/>
</dbReference>
<dbReference type="PANTHER" id="PTHR28152">
    <property type="entry name" value="HYDROXYACYL-THIOESTER DEHYDRATASE TYPE 2, MITOCHONDRIAL"/>
    <property type="match status" value="1"/>
</dbReference>
<proteinExistence type="predicted"/>